<keyword evidence="2" id="KW-1185">Reference proteome</keyword>
<sequence length="71" mass="7430">MTRDGWNYDEHPGDCHPETVDGVITTCCCECAGTGAFPVPWAETPDEALRTAGGCVACKETGRAILGFAAP</sequence>
<dbReference type="Proteomes" id="UP000289665">
    <property type="component" value="Segment"/>
</dbReference>
<evidence type="ECO:0000313" key="2">
    <source>
        <dbReference type="Proteomes" id="UP000289665"/>
    </source>
</evidence>
<dbReference type="GeneID" id="63026017"/>
<reference evidence="1 2" key="1">
    <citation type="submission" date="2019-01" db="EMBL/GenBank/DDBJ databases">
        <authorList>
            <person name="Correa-Alfonzo M.C."/>
            <person name="Gonzalez-Espada L.V."/>
            <person name="Jaramillo-Canas A.J."/>
            <person name="Delgado-Cruz A.S."/>
            <person name="Delgado-Hernandez N.A."/>
            <person name="Diaz-Garcia L."/>
            <person name="Fernandez-Martinez M."/>
            <person name="Vazquez E."/>
            <person name="Rubin M.R."/>
            <person name="Garlena R.A."/>
            <person name="Russell D.A."/>
            <person name="Pope W.H."/>
            <person name="Jacobs-Sera D."/>
            <person name="Hatfull G.F."/>
        </authorList>
    </citation>
    <scope>NUCLEOTIDE SEQUENCE [LARGE SCALE GENOMIC DNA]</scope>
</reference>
<gene>
    <name evidence="1" type="primary">60</name>
    <name evidence="1" type="ORF">SEA_TIAMOCELI_60</name>
</gene>
<evidence type="ECO:0000313" key="1">
    <source>
        <dbReference type="EMBL" id="QAY16804.1"/>
    </source>
</evidence>
<protein>
    <submittedName>
        <fullName evidence="1">Uncharacterized protein</fullName>
    </submittedName>
</protein>
<dbReference type="KEGG" id="vg:63026017"/>
<proteinExistence type="predicted"/>
<dbReference type="RefSeq" id="YP_010001522.1">
    <property type="nucleotide sequence ID" value="NC_053211.1"/>
</dbReference>
<name>A0A411CSG3_9CAUD</name>
<dbReference type="EMBL" id="MK433264">
    <property type="protein sequence ID" value="QAY16804.1"/>
    <property type="molecule type" value="Genomic_DNA"/>
</dbReference>
<accession>A0A411CSG3</accession>
<organism evidence="1 2">
    <name type="scientific">Gordonia phage Tiamoceli</name>
    <dbReference type="NCBI Taxonomy" id="2510508"/>
    <lineage>
        <taxon>Viruses</taxon>
        <taxon>Duplodnaviria</taxon>
        <taxon>Heunggongvirae</taxon>
        <taxon>Uroviricota</taxon>
        <taxon>Caudoviricetes</taxon>
        <taxon>Stackebrandtviridae</taxon>
        <taxon>Schenleyvirinae</taxon>
        <taxon>Dexdertvirus</taxon>
        <taxon>Dexdertvirus tiamoceli</taxon>
    </lineage>
</organism>